<evidence type="ECO:0000256" key="1">
    <source>
        <dbReference type="SAM" id="MobiDB-lite"/>
    </source>
</evidence>
<comment type="caution">
    <text evidence="2">The sequence shown here is derived from an EMBL/GenBank/DDBJ whole genome shotgun (WGS) entry which is preliminary data.</text>
</comment>
<dbReference type="Proteomes" id="UP001408356">
    <property type="component" value="Unassembled WGS sequence"/>
</dbReference>
<name>A0ABR2UZL3_9PEZI</name>
<feature type="compositionally biased region" description="Low complexity" evidence="1">
    <location>
        <begin position="295"/>
        <end position="306"/>
    </location>
</feature>
<protein>
    <submittedName>
        <fullName evidence="2">Uncharacterized protein</fullName>
    </submittedName>
</protein>
<evidence type="ECO:0000313" key="2">
    <source>
        <dbReference type="EMBL" id="KAK9419811.1"/>
    </source>
</evidence>
<reference evidence="2 3" key="1">
    <citation type="journal article" date="2024" name="J. Plant Pathol.">
        <title>Sequence and assembly of the genome of Seiridium unicorne, isolate CBS 538.82, causal agent of cypress canker disease.</title>
        <authorList>
            <person name="Scali E."/>
            <person name="Rocca G.D."/>
            <person name="Danti R."/>
            <person name="Garbelotto M."/>
            <person name="Barberini S."/>
            <person name="Baroncelli R."/>
            <person name="Emiliani G."/>
        </authorList>
    </citation>
    <scope>NUCLEOTIDE SEQUENCE [LARGE SCALE GENOMIC DNA]</scope>
    <source>
        <strain evidence="2 3">BM-138-508</strain>
    </source>
</reference>
<feature type="region of interest" description="Disordered" evidence="1">
    <location>
        <begin position="252"/>
        <end position="347"/>
    </location>
</feature>
<organism evidence="2 3">
    <name type="scientific">Seiridium unicorne</name>
    <dbReference type="NCBI Taxonomy" id="138068"/>
    <lineage>
        <taxon>Eukaryota</taxon>
        <taxon>Fungi</taxon>
        <taxon>Dikarya</taxon>
        <taxon>Ascomycota</taxon>
        <taxon>Pezizomycotina</taxon>
        <taxon>Sordariomycetes</taxon>
        <taxon>Xylariomycetidae</taxon>
        <taxon>Amphisphaeriales</taxon>
        <taxon>Sporocadaceae</taxon>
        <taxon>Seiridium</taxon>
    </lineage>
</organism>
<sequence length="696" mass="77734">MAGRRRLRAASNSTVATVDEQSIVYTKENQIIRPPATGTKSDYWPCFLLTEAVVYNKHGQMANLLHVDLEGPFMIRGLMVVEPDQSSCLIRGYQRTRSTWIEVSRTFTYSIGLKEDSGTPVVWALGECAHFEIIPAGPYMSIANIMFQGVNMHYNILDLYEAELELMNDREQTKPKQKRRKIRLQDVKLPLQDILYRYAAAVGDGATVEEVTQRCKDQAGFLLGQFPRETGFHAWLSSECPDIVQRLKKKPSPSASLVFTEPEPSASKPATVRQKSSSAESRGSRGKAKAAPRTSGSGSSADGSRGPADQFESASDDQRGSRSRSARVKQNSSQRPKKHEASELVDIDMKDFASKPVTLPARAKNETTATASSSSNSALFALIDVLNEERQKVLDLWKTGAKQKKHPDSIAHTGWQTKMYLAMSITNYSAKSEVLQYHAGGLAEHLGPEWHKSALYQWAKQNANIKPVYNHITEDHILRIQRRQKGVNAKPQPDKTTQTPVETSGKQPPSGRPSGKAAGLRPSLGSKKRPRSPDDDEDEMGVDEEVLPRKKTAKTSQFFANDKSEVEQADTTTSSDDEHEDSTTKETLTRIVIHAEPLPSTRPKGPNHTWTCEELDCDYVVRSAHDAEGQELIHQHYEEHEKEASDEAKERELSKVNLAMQESRGHLPIKYAYFPPFLIEVHYHPTPIHQSPNDVS</sequence>
<keyword evidence="3" id="KW-1185">Reference proteome</keyword>
<evidence type="ECO:0000313" key="3">
    <source>
        <dbReference type="Proteomes" id="UP001408356"/>
    </source>
</evidence>
<proteinExistence type="predicted"/>
<feature type="compositionally biased region" description="Polar residues" evidence="1">
    <location>
        <begin position="494"/>
        <end position="507"/>
    </location>
</feature>
<feature type="region of interest" description="Disordered" evidence="1">
    <location>
        <begin position="484"/>
        <end position="586"/>
    </location>
</feature>
<gene>
    <name evidence="2" type="ORF">SUNI508_07060</name>
</gene>
<dbReference type="EMBL" id="JARVKF010000288">
    <property type="protein sequence ID" value="KAK9419811.1"/>
    <property type="molecule type" value="Genomic_DNA"/>
</dbReference>
<feature type="compositionally biased region" description="Acidic residues" evidence="1">
    <location>
        <begin position="534"/>
        <end position="545"/>
    </location>
</feature>
<accession>A0ABR2UZL3</accession>